<dbReference type="EMBL" id="KN824278">
    <property type="protein sequence ID" value="KIM33426.1"/>
    <property type="molecule type" value="Genomic_DNA"/>
</dbReference>
<dbReference type="HOGENOM" id="CLU_068510_2_0_1"/>
<evidence type="ECO:0000256" key="1">
    <source>
        <dbReference type="ARBA" id="ARBA00023284"/>
    </source>
</evidence>
<dbReference type="Proteomes" id="UP000054097">
    <property type="component" value="Unassembled WGS sequence"/>
</dbReference>
<name>A0A0C3BPP4_SERVB</name>
<gene>
    <name evidence="3" type="ORF">M408DRAFT_326143</name>
</gene>
<protein>
    <recommendedName>
        <fullName evidence="5">Rdx family-domain-containing protein</fullName>
    </recommendedName>
</protein>
<keyword evidence="4" id="KW-1185">Reference proteome</keyword>
<dbReference type="InterPro" id="IPR011893">
    <property type="entry name" value="Selenoprotein_Rdx-typ"/>
</dbReference>
<keyword evidence="1" id="KW-0676">Redox-active center</keyword>
<dbReference type="Gene3D" id="3.40.30.10">
    <property type="entry name" value="Glutaredoxin"/>
    <property type="match status" value="1"/>
</dbReference>
<feature type="region of interest" description="Disordered" evidence="2">
    <location>
        <begin position="15"/>
        <end position="35"/>
    </location>
</feature>
<dbReference type="OrthoDB" id="60822at2759"/>
<sequence>MSEAVPKQEICVECNDSQEPSAPKVEDPTNQSTFVPPTSRRYPMVVIEYCDRCRWLHRATWVATELSITFPAPSIAGMTLVPSVAPEPAGRFRVWLLEQEDGSEKASLMWDRKLEDAFPELKVLKQRIRDRISPGVSLGHSDRK</sequence>
<dbReference type="NCBIfam" id="TIGR02174">
    <property type="entry name" value="CXXU_selWTH"/>
    <property type="match status" value="1"/>
</dbReference>
<dbReference type="Pfam" id="PF10262">
    <property type="entry name" value="Rdx"/>
    <property type="match status" value="1"/>
</dbReference>
<organism evidence="3 4">
    <name type="scientific">Serendipita vermifera MAFF 305830</name>
    <dbReference type="NCBI Taxonomy" id="933852"/>
    <lineage>
        <taxon>Eukaryota</taxon>
        <taxon>Fungi</taxon>
        <taxon>Dikarya</taxon>
        <taxon>Basidiomycota</taxon>
        <taxon>Agaricomycotina</taxon>
        <taxon>Agaricomycetes</taxon>
        <taxon>Sebacinales</taxon>
        <taxon>Serendipitaceae</taxon>
        <taxon>Serendipita</taxon>
    </lineage>
</organism>
<reference evidence="3 4" key="1">
    <citation type="submission" date="2014-04" db="EMBL/GenBank/DDBJ databases">
        <authorList>
            <consortium name="DOE Joint Genome Institute"/>
            <person name="Kuo A."/>
            <person name="Zuccaro A."/>
            <person name="Kohler A."/>
            <person name="Nagy L.G."/>
            <person name="Floudas D."/>
            <person name="Copeland A."/>
            <person name="Barry K.W."/>
            <person name="Cichocki N."/>
            <person name="Veneault-Fourrey C."/>
            <person name="LaButti K."/>
            <person name="Lindquist E.A."/>
            <person name="Lipzen A."/>
            <person name="Lundell T."/>
            <person name="Morin E."/>
            <person name="Murat C."/>
            <person name="Sun H."/>
            <person name="Tunlid A."/>
            <person name="Henrissat B."/>
            <person name="Grigoriev I.V."/>
            <person name="Hibbett D.S."/>
            <person name="Martin F."/>
            <person name="Nordberg H.P."/>
            <person name="Cantor M.N."/>
            <person name="Hua S.X."/>
        </authorList>
    </citation>
    <scope>NUCLEOTIDE SEQUENCE [LARGE SCALE GENOMIC DNA]</scope>
    <source>
        <strain evidence="3 4">MAFF 305830</strain>
    </source>
</reference>
<dbReference type="PANTHER" id="PTHR36417">
    <property type="entry name" value="SELENOPROTEIN DOMAIN PROTEIN (AFU_ORTHOLOGUE AFUA_1G05220)"/>
    <property type="match status" value="1"/>
</dbReference>
<proteinExistence type="predicted"/>
<evidence type="ECO:0000313" key="3">
    <source>
        <dbReference type="EMBL" id="KIM33426.1"/>
    </source>
</evidence>
<evidence type="ECO:0000256" key="2">
    <source>
        <dbReference type="SAM" id="MobiDB-lite"/>
    </source>
</evidence>
<evidence type="ECO:0000313" key="4">
    <source>
        <dbReference type="Proteomes" id="UP000054097"/>
    </source>
</evidence>
<accession>A0A0C3BPP4</accession>
<dbReference type="SUPFAM" id="SSF52833">
    <property type="entry name" value="Thioredoxin-like"/>
    <property type="match status" value="1"/>
</dbReference>
<dbReference type="InterPro" id="IPR036249">
    <property type="entry name" value="Thioredoxin-like_sf"/>
</dbReference>
<evidence type="ECO:0008006" key="5">
    <source>
        <dbReference type="Google" id="ProtNLM"/>
    </source>
</evidence>
<reference evidence="4" key="2">
    <citation type="submission" date="2015-01" db="EMBL/GenBank/DDBJ databases">
        <title>Evolutionary Origins and Diversification of the Mycorrhizal Mutualists.</title>
        <authorList>
            <consortium name="DOE Joint Genome Institute"/>
            <consortium name="Mycorrhizal Genomics Consortium"/>
            <person name="Kohler A."/>
            <person name="Kuo A."/>
            <person name="Nagy L.G."/>
            <person name="Floudas D."/>
            <person name="Copeland A."/>
            <person name="Barry K.W."/>
            <person name="Cichocki N."/>
            <person name="Veneault-Fourrey C."/>
            <person name="LaButti K."/>
            <person name="Lindquist E.A."/>
            <person name="Lipzen A."/>
            <person name="Lundell T."/>
            <person name="Morin E."/>
            <person name="Murat C."/>
            <person name="Riley R."/>
            <person name="Ohm R."/>
            <person name="Sun H."/>
            <person name="Tunlid A."/>
            <person name="Henrissat B."/>
            <person name="Grigoriev I.V."/>
            <person name="Hibbett D.S."/>
            <person name="Martin F."/>
        </authorList>
    </citation>
    <scope>NUCLEOTIDE SEQUENCE [LARGE SCALE GENOMIC DNA]</scope>
    <source>
        <strain evidence="4">MAFF 305830</strain>
    </source>
</reference>
<dbReference type="PANTHER" id="PTHR36417:SF2">
    <property type="entry name" value="SELENOPROTEIN DOMAIN PROTEIN (AFU_ORTHOLOGUE AFUA_1G05220)"/>
    <property type="match status" value="1"/>
</dbReference>
<dbReference type="AlphaFoldDB" id="A0A0C3BPP4"/>